<geneLocation type="plasmid" evidence="2 3">
    <name>unnamed1</name>
</geneLocation>
<sequence length="175" mass="19056">MSAQPPRRGQMMSLEELRALAAQAPPSPPPRQLSPGELEDLRARLNRGEDPRDENEHTAYYQLGIIRYEHDVDDLLARVRNEALNASPEASSRRYAEGILDAVAWARGELREGPATNRAEGTPRPETGPLSGEAAAASQMLSGQRQIPAGVSTSYLSGVESTLLWLVCTGPDPWT</sequence>
<reference evidence="2" key="1">
    <citation type="submission" date="2022-06" db="EMBL/GenBank/DDBJ databases">
        <authorList>
            <person name="Ping M."/>
        </authorList>
    </citation>
    <scope>NUCLEOTIDE SEQUENCE</scope>
    <source>
        <strain evidence="2">JCM11759T</strain>
        <plasmid evidence="2">unnamed1</plasmid>
    </source>
</reference>
<keyword evidence="2" id="KW-0614">Plasmid</keyword>
<protein>
    <submittedName>
        <fullName evidence="2">Uncharacterized protein</fullName>
    </submittedName>
</protein>
<proteinExistence type="predicted"/>
<feature type="region of interest" description="Disordered" evidence="1">
    <location>
        <begin position="111"/>
        <end position="143"/>
    </location>
</feature>
<organism evidence="2 3">
    <name type="scientific">Nocardiopsis exhalans</name>
    <dbReference type="NCBI Taxonomy" id="163604"/>
    <lineage>
        <taxon>Bacteria</taxon>
        <taxon>Bacillati</taxon>
        <taxon>Actinomycetota</taxon>
        <taxon>Actinomycetes</taxon>
        <taxon>Streptosporangiales</taxon>
        <taxon>Nocardiopsidaceae</taxon>
        <taxon>Nocardiopsis</taxon>
    </lineage>
</organism>
<name>A0ABY5DH01_9ACTN</name>
<dbReference type="Proteomes" id="UP001055940">
    <property type="component" value="Plasmid unnamed1"/>
</dbReference>
<feature type="region of interest" description="Disordered" evidence="1">
    <location>
        <begin position="18"/>
        <end position="56"/>
    </location>
</feature>
<evidence type="ECO:0000313" key="3">
    <source>
        <dbReference type="Proteomes" id="UP001055940"/>
    </source>
</evidence>
<accession>A0ABY5DH01</accession>
<keyword evidence="3" id="KW-1185">Reference proteome</keyword>
<gene>
    <name evidence="2" type="ORF">NE857_33760</name>
</gene>
<feature type="compositionally biased region" description="Basic and acidic residues" evidence="1">
    <location>
        <begin position="39"/>
        <end position="56"/>
    </location>
</feature>
<evidence type="ECO:0000313" key="2">
    <source>
        <dbReference type="EMBL" id="USY23599.1"/>
    </source>
</evidence>
<dbReference type="EMBL" id="CP099838">
    <property type="protein sequence ID" value="USY23599.1"/>
    <property type="molecule type" value="Genomic_DNA"/>
</dbReference>
<dbReference type="RefSeq" id="WP_254422253.1">
    <property type="nucleotide sequence ID" value="NZ_BAAAJB010000040.1"/>
</dbReference>
<evidence type="ECO:0000256" key="1">
    <source>
        <dbReference type="SAM" id="MobiDB-lite"/>
    </source>
</evidence>